<comment type="caution">
    <text evidence="1">The sequence shown here is derived from an EMBL/GenBank/DDBJ whole genome shotgun (WGS) entry which is preliminary data.</text>
</comment>
<organism evidence="1 2">
    <name type="scientific">Chaetomium tenue</name>
    <dbReference type="NCBI Taxonomy" id="1854479"/>
    <lineage>
        <taxon>Eukaryota</taxon>
        <taxon>Fungi</taxon>
        <taxon>Dikarya</taxon>
        <taxon>Ascomycota</taxon>
        <taxon>Pezizomycotina</taxon>
        <taxon>Sordariomycetes</taxon>
        <taxon>Sordariomycetidae</taxon>
        <taxon>Sordariales</taxon>
        <taxon>Chaetomiaceae</taxon>
        <taxon>Chaetomium</taxon>
    </lineage>
</organism>
<protein>
    <submittedName>
        <fullName evidence="1">Uncharacterized protein</fullName>
    </submittedName>
</protein>
<keyword evidence="2" id="KW-1185">Reference proteome</keyword>
<gene>
    <name evidence="1" type="ORF">F5144DRAFT_370679</name>
</gene>
<dbReference type="Proteomes" id="UP000724584">
    <property type="component" value="Unassembled WGS sequence"/>
</dbReference>
<sequence>MSHTEYPIAIIDTRRHICAALRYCLLPDFDVVYTALNAADAASELPKICAGKFDDTPPKCPLGSNQDRELKDKRAPRIIIFFPLISPEDVDVVLGKVLGEPDVEVQPLILMEGDLEGCRETDLAGLADVVRRVVRRTIPME</sequence>
<evidence type="ECO:0000313" key="1">
    <source>
        <dbReference type="EMBL" id="KAH6623742.1"/>
    </source>
</evidence>
<reference evidence="1 2" key="1">
    <citation type="journal article" date="2021" name="Nat. Commun.">
        <title>Genetic determinants of endophytism in the Arabidopsis root mycobiome.</title>
        <authorList>
            <person name="Mesny F."/>
            <person name="Miyauchi S."/>
            <person name="Thiergart T."/>
            <person name="Pickel B."/>
            <person name="Atanasova L."/>
            <person name="Karlsson M."/>
            <person name="Huettel B."/>
            <person name="Barry K.W."/>
            <person name="Haridas S."/>
            <person name="Chen C."/>
            <person name="Bauer D."/>
            <person name="Andreopoulos W."/>
            <person name="Pangilinan J."/>
            <person name="LaButti K."/>
            <person name="Riley R."/>
            <person name="Lipzen A."/>
            <person name="Clum A."/>
            <person name="Drula E."/>
            <person name="Henrissat B."/>
            <person name="Kohler A."/>
            <person name="Grigoriev I.V."/>
            <person name="Martin F.M."/>
            <person name="Hacquard S."/>
        </authorList>
    </citation>
    <scope>NUCLEOTIDE SEQUENCE [LARGE SCALE GENOMIC DNA]</scope>
    <source>
        <strain evidence="1 2">MPI-SDFR-AT-0079</strain>
    </source>
</reference>
<accession>A0ACB7NZN9</accession>
<proteinExistence type="predicted"/>
<name>A0ACB7NZN9_9PEZI</name>
<dbReference type="EMBL" id="JAGIZQ010000006">
    <property type="protein sequence ID" value="KAH6623742.1"/>
    <property type="molecule type" value="Genomic_DNA"/>
</dbReference>
<evidence type="ECO:0000313" key="2">
    <source>
        <dbReference type="Proteomes" id="UP000724584"/>
    </source>
</evidence>